<organism evidence="2 3">
    <name type="scientific">Hemibagrus guttatus</name>
    <dbReference type="NCBI Taxonomy" id="175788"/>
    <lineage>
        <taxon>Eukaryota</taxon>
        <taxon>Metazoa</taxon>
        <taxon>Chordata</taxon>
        <taxon>Craniata</taxon>
        <taxon>Vertebrata</taxon>
        <taxon>Euteleostomi</taxon>
        <taxon>Actinopterygii</taxon>
        <taxon>Neopterygii</taxon>
        <taxon>Teleostei</taxon>
        <taxon>Ostariophysi</taxon>
        <taxon>Siluriformes</taxon>
        <taxon>Bagridae</taxon>
        <taxon>Hemibagrus</taxon>
    </lineage>
</organism>
<evidence type="ECO:0000313" key="2">
    <source>
        <dbReference type="EMBL" id="KAK3545592.1"/>
    </source>
</evidence>
<feature type="compositionally biased region" description="Basic residues" evidence="1">
    <location>
        <begin position="140"/>
        <end position="155"/>
    </location>
</feature>
<name>A0AAE0R738_9TELE</name>
<accession>A0AAE0R738</accession>
<feature type="region of interest" description="Disordered" evidence="1">
    <location>
        <begin position="1"/>
        <end position="62"/>
    </location>
</feature>
<sequence length="155" mass="17764">MEDEDELGEEEEEEEGLEEDDEKEDEFRAGYYRHGEFDSFDDEEHEGEEMDEGEGEEDDKEEIQALEADNQRHVIGAEEQEAVQSIYEEEGIKDKAGIDEIENICAVEGNESVVGEQQIETHVIGADEEQSEENTLQKQLIRKCSHKNRKNPGQS</sequence>
<evidence type="ECO:0000256" key="1">
    <source>
        <dbReference type="SAM" id="MobiDB-lite"/>
    </source>
</evidence>
<dbReference type="EMBL" id="JAUCMX010000005">
    <property type="protein sequence ID" value="KAK3545592.1"/>
    <property type="molecule type" value="Genomic_DNA"/>
</dbReference>
<feature type="compositionally biased region" description="Basic and acidic residues" evidence="1">
    <location>
        <begin position="25"/>
        <end position="37"/>
    </location>
</feature>
<protein>
    <submittedName>
        <fullName evidence="2">Uncharacterized protein</fullName>
    </submittedName>
</protein>
<comment type="caution">
    <text evidence="2">The sequence shown here is derived from an EMBL/GenBank/DDBJ whole genome shotgun (WGS) entry which is preliminary data.</text>
</comment>
<feature type="compositionally biased region" description="Acidic residues" evidence="1">
    <location>
        <begin position="1"/>
        <end position="24"/>
    </location>
</feature>
<dbReference type="AlphaFoldDB" id="A0AAE0R738"/>
<feature type="region of interest" description="Disordered" evidence="1">
    <location>
        <begin position="124"/>
        <end position="155"/>
    </location>
</feature>
<feature type="compositionally biased region" description="Acidic residues" evidence="1">
    <location>
        <begin position="38"/>
        <end position="61"/>
    </location>
</feature>
<dbReference type="Proteomes" id="UP001274896">
    <property type="component" value="Unassembled WGS sequence"/>
</dbReference>
<gene>
    <name evidence="2" type="ORF">QTP70_008143</name>
</gene>
<proteinExistence type="predicted"/>
<reference evidence="2" key="1">
    <citation type="submission" date="2023-06" db="EMBL/GenBank/DDBJ databases">
        <title>Male Hemibagrus guttatus genome.</title>
        <authorList>
            <person name="Bian C."/>
        </authorList>
    </citation>
    <scope>NUCLEOTIDE SEQUENCE</scope>
    <source>
        <strain evidence="2">Male_cb2023</strain>
        <tissue evidence="2">Muscle</tissue>
    </source>
</reference>
<evidence type="ECO:0000313" key="3">
    <source>
        <dbReference type="Proteomes" id="UP001274896"/>
    </source>
</evidence>
<keyword evidence="3" id="KW-1185">Reference proteome</keyword>